<reference evidence="2" key="1">
    <citation type="submission" date="2025-08" db="UniProtKB">
        <authorList>
            <consortium name="RefSeq"/>
        </authorList>
    </citation>
    <scope>IDENTIFICATION</scope>
    <source>
        <tissue evidence="2">Whole body</tissue>
    </source>
</reference>
<keyword evidence="1" id="KW-1185">Reference proteome</keyword>
<organism evidence="1 2">
    <name type="scientific">Sipha flava</name>
    <name type="common">yellow sugarcane aphid</name>
    <dbReference type="NCBI Taxonomy" id="143950"/>
    <lineage>
        <taxon>Eukaryota</taxon>
        <taxon>Metazoa</taxon>
        <taxon>Ecdysozoa</taxon>
        <taxon>Arthropoda</taxon>
        <taxon>Hexapoda</taxon>
        <taxon>Insecta</taxon>
        <taxon>Pterygota</taxon>
        <taxon>Neoptera</taxon>
        <taxon>Paraneoptera</taxon>
        <taxon>Hemiptera</taxon>
        <taxon>Sternorrhyncha</taxon>
        <taxon>Aphidomorpha</taxon>
        <taxon>Aphidoidea</taxon>
        <taxon>Aphididae</taxon>
        <taxon>Sipha</taxon>
    </lineage>
</organism>
<evidence type="ECO:0000313" key="2">
    <source>
        <dbReference type="RefSeq" id="XP_025420286.1"/>
    </source>
</evidence>
<dbReference type="PANTHER" id="PTHR47331:SF1">
    <property type="entry name" value="GAG-LIKE PROTEIN"/>
    <property type="match status" value="1"/>
</dbReference>
<dbReference type="RefSeq" id="XP_025420286.1">
    <property type="nucleotide sequence ID" value="XM_025564501.1"/>
</dbReference>
<accession>A0A8B8GCF2</accession>
<gene>
    <name evidence="2" type="primary">LOC112690483</name>
</gene>
<protein>
    <submittedName>
        <fullName evidence="2">Uncharacterized protein LOC112690483</fullName>
    </submittedName>
</protein>
<proteinExistence type="predicted"/>
<dbReference type="PANTHER" id="PTHR47331">
    <property type="entry name" value="PHD-TYPE DOMAIN-CONTAINING PROTEIN"/>
    <property type="match status" value="1"/>
</dbReference>
<dbReference type="AlphaFoldDB" id="A0A8B8GCF2"/>
<dbReference type="GeneID" id="112690483"/>
<dbReference type="OrthoDB" id="6624421at2759"/>
<name>A0A8B8GCF2_9HEMI</name>
<dbReference type="Proteomes" id="UP000694846">
    <property type="component" value="Unplaced"/>
</dbReference>
<evidence type="ECO:0000313" key="1">
    <source>
        <dbReference type="Proteomes" id="UP000694846"/>
    </source>
</evidence>
<sequence>MLVVPKITNDIPAKHIYNTGQVPQNVSLADPLFWFPQKVDLLIGATHFYDLLSERRIKPAPNGPIFQETKLGWVVSGPTQMYNHKVEPLSNSICHTALIHTNLILENMLPRFWRVEEFEGDNTYTIEEKTCKSFFDKTVIREPDGRFTVHLPFRENSLRLGDSYNIAKRRLLNLESRFANNARLKK</sequence>